<evidence type="ECO:0000313" key="3">
    <source>
        <dbReference type="Proteomes" id="UP000807850"/>
    </source>
</evidence>
<dbReference type="Proteomes" id="UP000807850">
    <property type="component" value="Unassembled WGS sequence"/>
</dbReference>
<feature type="signal peptide" evidence="1">
    <location>
        <begin position="1"/>
        <end position="25"/>
    </location>
</feature>
<accession>A0A9D6L9I3</accession>
<dbReference type="EMBL" id="JACQAY010000248">
    <property type="protein sequence ID" value="MBI3540105.1"/>
    <property type="molecule type" value="Genomic_DNA"/>
</dbReference>
<proteinExistence type="predicted"/>
<protein>
    <recommendedName>
        <fullName evidence="4">Outer membrane protein beta-barrel domain-containing protein</fullName>
    </recommendedName>
</protein>
<evidence type="ECO:0008006" key="4">
    <source>
        <dbReference type="Google" id="ProtNLM"/>
    </source>
</evidence>
<gene>
    <name evidence="2" type="ORF">HY076_07510</name>
</gene>
<keyword evidence="1" id="KW-0732">Signal</keyword>
<feature type="chain" id="PRO_5039352926" description="Outer membrane protein beta-barrel domain-containing protein" evidence="1">
    <location>
        <begin position="26"/>
        <end position="249"/>
    </location>
</feature>
<evidence type="ECO:0000313" key="2">
    <source>
        <dbReference type="EMBL" id="MBI3540105.1"/>
    </source>
</evidence>
<organism evidence="2 3">
    <name type="scientific">Eiseniibacteriota bacterium</name>
    <dbReference type="NCBI Taxonomy" id="2212470"/>
    <lineage>
        <taxon>Bacteria</taxon>
        <taxon>Candidatus Eiseniibacteriota</taxon>
    </lineage>
</organism>
<reference evidence="2" key="1">
    <citation type="submission" date="2020-07" db="EMBL/GenBank/DDBJ databases">
        <title>Huge and variable diversity of episymbiotic CPR bacteria and DPANN archaea in groundwater ecosystems.</title>
        <authorList>
            <person name="He C.Y."/>
            <person name="Keren R."/>
            <person name="Whittaker M."/>
            <person name="Farag I.F."/>
            <person name="Doudna J."/>
            <person name="Cate J.H.D."/>
            <person name="Banfield J.F."/>
        </authorList>
    </citation>
    <scope>NUCLEOTIDE SEQUENCE</scope>
    <source>
        <strain evidence="2">NC_groundwater_928_Pr1_S-0.2um_72_17</strain>
    </source>
</reference>
<dbReference type="AlphaFoldDB" id="A0A9D6L9I3"/>
<evidence type="ECO:0000256" key="1">
    <source>
        <dbReference type="SAM" id="SignalP"/>
    </source>
</evidence>
<comment type="caution">
    <text evidence="2">The sequence shown here is derived from an EMBL/GenBank/DDBJ whole genome shotgun (WGS) entry which is preliminary data.</text>
</comment>
<name>A0A9D6L9I3_UNCEI</name>
<sequence>MRIRHAAVPAALLLALAWRVPAASAAAEVHRFSFMLSAIPTQIAASDFNDVIGYVNATQLDPRGLEPLDKIQFSWLFDAEARYFVRQNVAVSFGFGQLKARSHQTYLPGIGKSIDFEAAITSVPVHAGVAYYLAPFNSGDFQARAFLGGGFSSVVYNRASIAVSSYGIAPDPSTSTTGTNDGPGYYGEFGGHMFFASRYSVLLSAYYRSNVVRNLINEQTGLPMLDPSGRPLTLDAGGAGFRMSFGIGL</sequence>